<dbReference type="Proteomes" id="UP000692954">
    <property type="component" value="Unassembled WGS sequence"/>
</dbReference>
<sequence length="327" mass="37566">MGNLCGQERLEQTSLMKSKLCLSKVIGKAFVQILQGDILKEQTSAILNVAHDPYSSHFIKIFQSSLNIRPQLITGVPTLSSFQHNGIQFIIHLKIPNDFEILDQEDQIQAFINTFELASSKNLESISFTEPPKDITQIKQKDLYAKLLLSAFQFYIFNSSNPKINLLKIINQDQSTTNIYIKELLQIAVISTKQSFDIEPISNCKEQNNNQQLIIQSASISVEQKSNIQSYQLEIQQNNYFRIKQEIKTINCEAIFIQQDRLIQDNLSIQQDNIQIAQQNQQNQSNQESQEINDLEFEKQFVFDYSKFIVCAILEQAILNFTSLNDS</sequence>
<dbReference type="OrthoDB" id="309904at2759"/>
<organism evidence="1 2">
    <name type="scientific">Paramecium sonneborni</name>
    <dbReference type="NCBI Taxonomy" id="65129"/>
    <lineage>
        <taxon>Eukaryota</taxon>
        <taxon>Sar</taxon>
        <taxon>Alveolata</taxon>
        <taxon>Ciliophora</taxon>
        <taxon>Intramacronucleata</taxon>
        <taxon>Oligohymenophorea</taxon>
        <taxon>Peniculida</taxon>
        <taxon>Parameciidae</taxon>
        <taxon>Paramecium</taxon>
    </lineage>
</organism>
<proteinExistence type="predicted"/>
<comment type="caution">
    <text evidence="1">The sequence shown here is derived from an EMBL/GenBank/DDBJ whole genome shotgun (WGS) entry which is preliminary data.</text>
</comment>
<name>A0A8S1Q556_9CILI</name>
<reference evidence="1" key="1">
    <citation type="submission" date="2021-01" db="EMBL/GenBank/DDBJ databases">
        <authorList>
            <consortium name="Genoscope - CEA"/>
            <person name="William W."/>
        </authorList>
    </citation>
    <scope>NUCLEOTIDE SEQUENCE</scope>
</reference>
<dbReference type="AlphaFoldDB" id="A0A8S1Q556"/>
<evidence type="ECO:0000313" key="2">
    <source>
        <dbReference type="Proteomes" id="UP000692954"/>
    </source>
</evidence>
<protein>
    <submittedName>
        <fullName evidence="1">Uncharacterized protein</fullName>
    </submittedName>
</protein>
<accession>A0A8S1Q556</accession>
<dbReference type="EMBL" id="CAJJDN010000096">
    <property type="protein sequence ID" value="CAD8110682.1"/>
    <property type="molecule type" value="Genomic_DNA"/>
</dbReference>
<evidence type="ECO:0000313" key="1">
    <source>
        <dbReference type="EMBL" id="CAD8110682.1"/>
    </source>
</evidence>
<keyword evidence="2" id="KW-1185">Reference proteome</keyword>
<gene>
    <name evidence="1" type="ORF">PSON_ATCC_30995.1.T0960126</name>
</gene>